<gene>
    <name evidence="15" type="ORF">VC03_06200</name>
</gene>
<keyword evidence="11" id="KW-0482">Metalloprotease</keyword>
<dbReference type="CDD" id="cd06158">
    <property type="entry name" value="S2P-M50_like_1"/>
    <property type="match status" value="1"/>
</dbReference>
<dbReference type="InterPro" id="IPR044537">
    <property type="entry name" value="Rip2-like"/>
</dbReference>
<dbReference type="PATRIC" id="fig|1069640.6.peg.1231"/>
<keyword evidence="4" id="KW-1003">Cell membrane</keyword>
<dbReference type="GO" id="GO:0046872">
    <property type="term" value="F:metal ion binding"/>
    <property type="evidence" value="ECO:0007669"/>
    <property type="project" value="UniProtKB-KW"/>
</dbReference>
<comment type="cofactor">
    <cofactor evidence="1">
        <name>Zn(2+)</name>
        <dbReference type="ChEBI" id="CHEBI:29105"/>
    </cofactor>
</comment>
<feature type="transmembrane region" description="Helical" evidence="13">
    <location>
        <begin position="37"/>
        <end position="59"/>
    </location>
</feature>
<keyword evidence="8" id="KW-0378">Hydrolase</keyword>
<dbReference type="AlphaFoldDB" id="A0A0E3ZB21"/>
<organism evidence="15 16">
    <name type="scientific">Sneathia vaginalis</name>
    <dbReference type="NCBI Taxonomy" id="187101"/>
    <lineage>
        <taxon>Bacteria</taxon>
        <taxon>Fusobacteriati</taxon>
        <taxon>Fusobacteriota</taxon>
        <taxon>Fusobacteriia</taxon>
        <taxon>Fusobacteriales</taxon>
        <taxon>Leptotrichiaceae</taxon>
        <taxon>Sneathia</taxon>
    </lineage>
</organism>
<reference evidence="15 16" key="1">
    <citation type="journal article" date="2012" name="BMC Genomics">
        <title>Genomic sequence analysis and characterization of Sneathia amnii sp. nov.</title>
        <authorList>
            <consortium name="Vaginal Microbiome Consortium (additional members)"/>
            <person name="Harwich M.D.Jr."/>
            <person name="Serrano M.G."/>
            <person name="Fettweis J.M."/>
            <person name="Alves J.M."/>
            <person name="Reimers M.A."/>
            <person name="Buck G.A."/>
            <person name="Jefferson K.K."/>
        </authorList>
    </citation>
    <scope>NUCLEOTIDE SEQUENCE [LARGE SCALE GENOMIC DNA]</scope>
    <source>
        <strain evidence="15 16">SN35</strain>
    </source>
</reference>
<keyword evidence="16" id="KW-1185">Reference proteome</keyword>
<dbReference type="PANTHER" id="PTHR35864:SF1">
    <property type="entry name" value="ZINC METALLOPROTEASE YWHC-RELATED"/>
    <property type="match status" value="1"/>
</dbReference>
<dbReference type="STRING" id="187101.VC03_06200"/>
<evidence type="ECO:0000256" key="11">
    <source>
        <dbReference type="ARBA" id="ARBA00023049"/>
    </source>
</evidence>
<dbReference type="GO" id="GO:0005886">
    <property type="term" value="C:plasma membrane"/>
    <property type="evidence" value="ECO:0007669"/>
    <property type="project" value="UniProtKB-SubCell"/>
</dbReference>
<evidence type="ECO:0000313" key="15">
    <source>
        <dbReference type="EMBL" id="AKC96175.1"/>
    </source>
</evidence>
<dbReference type="EMBL" id="CP011280">
    <property type="protein sequence ID" value="AKC96175.1"/>
    <property type="molecule type" value="Genomic_DNA"/>
</dbReference>
<dbReference type="PANTHER" id="PTHR35864">
    <property type="entry name" value="ZINC METALLOPROTEASE MJ0611-RELATED"/>
    <property type="match status" value="1"/>
</dbReference>
<keyword evidence="12 13" id="KW-0472">Membrane</keyword>
<dbReference type="GO" id="GO:0006508">
    <property type="term" value="P:proteolysis"/>
    <property type="evidence" value="ECO:0007669"/>
    <property type="project" value="UniProtKB-KW"/>
</dbReference>
<evidence type="ECO:0000256" key="3">
    <source>
        <dbReference type="ARBA" id="ARBA00007931"/>
    </source>
</evidence>
<evidence type="ECO:0000313" key="16">
    <source>
        <dbReference type="Proteomes" id="UP000033103"/>
    </source>
</evidence>
<dbReference type="Proteomes" id="UP000033103">
    <property type="component" value="Chromosome"/>
</dbReference>
<dbReference type="KEGG" id="sns:VC03_06200"/>
<dbReference type="GO" id="GO:0008237">
    <property type="term" value="F:metallopeptidase activity"/>
    <property type="evidence" value="ECO:0007669"/>
    <property type="project" value="UniProtKB-KW"/>
</dbReference>
<feature type="domain" description="Peptidase M50" evidence="14">
    <location>
        <begin position="147"/>
        <end position="190"/>
    </location>
</feature>
<dbReference type="HOGENOM" id="CLU_086979_0_0_0"/>
<feature type="transmembrane region" description="Helical" evidence="13">
    <location>
        <begin position="12"/>
        <end position="30"/>
    </location>
</feature>
<dbReference type="InterPro" id="IPR052348">
    <property type="entry name" value="Metallopeptidase_M50B"/>
</dbReference>
<evidence type="ECO:0000259" key="14">
    <source>
        <dbReference type="Pfam" id="PF02163"/>
    </source>
</evidence>
<evidence type="ECO:0000256" key="13">
    <source>
        <dbReference type="SAM" id="Phobius"/>
    </source>
</evidence>
<keyword evidence="10 13" id="KW-1133">Transmembrane helix</keyword>
<proteinExistence type="inferred from homology"/>
<evidence type="ECO:0000256" key="4">
    <source>
        <dbReference type="ARBA" id="ARBA00022475"/>
    </source>
</evidence>
<evidence type="ECO:0000256" key="2">
    <source>
        <dbReference type="ARBA" id="ARBA00004651"/>
    </source>
</evidence>
<keyword evidence="6 13" id="KW-0812">Transmembrane</keyword>
<evidence type="ECO:0000256" key="5">
    <source>
        <dbReference type="ARBA" id="ARBA00022670"/>
    </source>
</evidence>
<protein>
    <recommendedName>
        <fullName evidence="14">Peptidase M50 domain-containing protein</fullName>
    </recommendedName>
</protein>
<evidence type="ECO:0000256" key="9">
    <source>
        <dbReference type="ARBA" id="ARBA00022833"/>
    </source>
</evidence>
<keyword evidence="7" id="KW-0479">Metal-binding</keyword>
<dbReference type="InterPro" id="IPR008915">
    <property type="entry name" value="Peptidase_M50"/>
</dbReference>
<sequence>MIEYYDLKYPYAKYVVVLLLFAIFLFRNNIYIVSMQVLAFLISVIAHELSHGCVALLFGDDTAKREGRLTLNPLKHIDLYGLLLPFILILVHSPIVIGSAKPVPISYYKLRPRKVGVFFVSIAGMFANLVLAFMGILAVKWFGINNEFVYMLVVINIGLIAFNILPIPPLDGSRILRLFLPNDLKRIYDMIEYNPILSLGIILFLMHIGTFDYIYHLIIRLII</sequence>
<name>A0A0E3ZB21_9FUSO</name>
<feature type="transmembrane region" description="Helical" evidence="13">
    <location>
        <begin position="148"/>
        <end position="167"/>
    </location>
</feature>
<comment type="similarity">
    <text evidence="3">Belongs to the peptidase M50B family.</text>
</comment>
<evidence type="ECO:0000256" key="1">
    <source>
        <dbReference type="ARBA" id="ARBA00001947"/>
    </source>
</evidence>
<keyword evidence="5" id="KW-0645">Protease</keyword>
<evidence type="ECO:0000256" key="6">
    <source>
        <dbReference type="ARBA" id="ARBA00022692"/>
    </source>
</evidence>
<evidence type="ECO:0000256" key="12">
    <source>
        <dbReference type="ARBA" id="ARBA00023136"/>
    </source>
</evidence>
<feature type="transmembrane region" description="Helical" evidence="13">
    <location>
        <begin position="117"/>
        <end position="142"/>
    </location>
</feature>
<keyword evidence="9" id="KW-0862">Zinc</keyword>
<accession>A0A0E3ZB21</accession>
<feature type="transmembrane region" description="Helical" evidence="13">
    <location>
        <begin position="196"/>
        <end position="218"/>
    </location>
</feature>
<evidence type="ECO:0000256" key="10">
    <source>
        <dbReference type="ARBA" id="ARBA00022989"/>
    </source>
</evidence>
<feature type="transmembrane region" description="Helical" evidence="13">
    <location>
        <begin position="79"/>
        <end position="97"/>
    </location>
</feature>
<dbReference type="Pfam" id="PF02163">
    <property type="entry name" value="Peptidase_M50"/>
    <property type="match status" value="1"/>
</dbReference>
<evidence type="ECO:0000256" key="7">
    <source>
        <dbReference type="ARBA" id="ARBA00022723"/>
    </source>
</evidence>
<comment type="subcellular location">
    <subcellularLocation>
        <location evidence="2">Cell membrane</location>
        <topology evidence="2">Multi-pass membrane protein</topology>
    </subcellularLocation>
</comment>
<evidence type="ECO:0000256" key="8">
    <source>
        <dbReference type="ARBA" id="ARBA00022801"/>
    </source>
</evidence>